<dbReference type="RefSeq" id="WP_305012719.1">
    <property type="nucleotide sequence ID" value="NZ_JAUQSX010000009.1"/>
</dbReference>
<evidence type="ECO:0008006" key="4">
    <source>
        <dbReference type="Google" id="ProtNLM"/>
    </source>
</evidence>
<proteinExistence type="predicted"/>
<name>A0ABT9ADV6_9BACT</name>
<evidence type="ECO:0000313" key="3">
    <source>
        <dbReference type="Proteomes" id="UP001167796"/>
    </source>
</evidence>
<sequence>MKLPFGDKLEIMLRDGRLPIGIGMSLIASVGLIDKLSDSDYSLLEILLAVAFIISGLFLIYQSINKHKALWALAADASRVTGSFEPSRTTSQELDGTTYYRVVYSYPFDGLTYTHSVETNYLEKYSSQELIFIQRSRPANAVFAADLPGVVREKLLTITSI</sequence>
<keyword evidence="1" id="KW-1133">Transmembrane helix</keyword>
<dbReference type="EMBL" id="JAUQSX010000009">
    <property type="protein sequence ID" value="MDO7848037.1"/>
    <property type="molecule type" value="Genomic_DNA"/>
</dbReference>
<accession>A0ABT9ADV6</accession>
<reference evidence="2" key="1">
    <citation type="submission" date="2023-07" db="EMBL/GenBank/DDBJ databases">
        <authorList>
            <person name="Kim M.K."/>
        </authorList>
    </citation>
    <scope>NUCLEOTIDE SEQUENCE</scope>
    <source>
        <strain evidence="2">M29</strain>
    </source>
</reference>
<keyword evidence="3" id="KW-1185">Reference proteome</keyword>
<organism evidence="2 3">
    <name type="scientific">Hymenobacter mellowenesis</name>
    <dbReference type="NCBI Taxonomy" id="3063995"/>
    <lineage>
        <taxon>Bacteria</taxon>
        <taxon>Pseudomonadati</taxon>
        <taxon>Bacteroidota</taxon>
        <taxon>Cytophagia</taxon>
        <taxon>Cytophagales</taxon>
        <taxon>Hymenobacteraceae</taxon>
        <taxon>Hymenobacter</taxon>
    </lineage>
</organism>
<evidence type="ECO:0000313" key="2">
    <source>
        <dbReference type="EMBL" id="MDO7848037.1"/>
    </source>
</evidence>
<evidence type="ECO:0000256" key="1">
    <source>
        <dbReference type="SAM" id="Phobius"/>
    </source>
</evidence>
<dbReference type="Proteomes" id="UP001167796">
    <property type="component" value="Unassembled WGS sequence"/>
</dbReference>
<gene>
    <name evidence="2" type="ORF">Q5H92_16855</name>
</gene>
<feature type="transmembrane region" description="Helical" evidence="1">
    <location>
        <begin position="43"/>
        <end position="61"/>
    </location>
</feature>
<keyword evidence="1" id="KW-0472">Membrane</keyword>
<protein>
    <recommendedName>
        <fullName evidence="4">DUF3592 domain-containing protein</fullName>
    </recommendedName>
</protein>
<keyword evidence="1" id="KW-0812">Transmembrane</keyword>
<comment type="caution">
    <text evidence="2">The sequence shown here is derived from an EMBL/GenBank/DDBJ whole genome shotgun (WGS) entry which is preliminary data.</text>
</comment>